<dbReference type="PROSITE" id="PS00518">
    <property type="entry name" value="ZF_RING_1"/>
    <property type="match status" value="1"/>
</dbReference>
<dbReference type="InterPro" id="IPR013083">
    <property type="entry name" value="Znf_RING/FYVE/PHD"/>
</dbReference>
<evidence type="ECO:0000256" key="4">
    <source>
        <dbReference type="PROSITE-ProRule" id="PRU00175"/>
    </source>
</evidence>
<dbReference type="SMART" id="SM00184">
    <property type="entry name" value="RING"/>
    <property type="match status" value="1"/>
</dbReference>
<proteinExistence type="predicted"/>
<evidence type="ECO:0000256" key="2">
    <source>
        <dbReference type="ARBA" id="ARBA00022771"/>
    </source>
</evidence>
<keyword evidence="2 4" id="KW-0863">Zinc-finger</keyword>
<feature type="region of interest" description="Disordered" evidence="5">
    <location>
        <begin position="664"/>
        <end position="704"/>
    </location>
</feature>
<feature type="compositionally biased region" description="Polar residues" evidence="5">
    <location>
        <begin position="291"/>
        <end position="313"/>
    </location>
</feature>
<keyword evidence="1" id="KW-0479">Metal-binding</keyword>
<dbReference type="GO" id="GO:0008270">
    <property type="term" value="F:zinc ion binding"/>
    <property type="evidence" value="ECO:0007669"/>
    <property type="project" value="UniProtKB-KW"/>
</dbReference>
<feature type="domain" description="RING-type" evidence="6">
    <location>
        <begin position="20"/>
        <end position="59"/>
    </location>
</feature>
<dbReference type="InterPro" id="IPR001841">
    <property type="entry name" value="Znf_RING"/>
</dbReference>
<dbReference type="PANTHER" id="PTHR37393">
    <property type="entry name" value="AT-RICH INTERACTIVE DOMAIN-CONTAINING PROTEIN 1A-LIKE"/>
    <property type="match status" value="1"/>
</dbReference>
<reference evidence="7" key="1">
    <citation type="submission" date="2016-02" db="EMBL/GenBank/DDBJ databases">
        <title>WGS assembly of Manihot esculenta.</title>
        <authorList>
            <person name="Bredeson J.V."/>
            <person name="Prochnik S.E."/>
            <person name="Lyons J.B."/>
            <person name="Schmutz J."/>
            <person name="Grimwood J."/>
            <person name="Vrebalov J."/>
            <person name="Bart R.S."/>
            <person name="Amuge T."/>
            <person name="Ferguson M.E."/>
            <person name="Green R."/>
            <person name="Putnam N."/>
            <person name="Stites J."/>
            <person name="Rounsley S."/>
            <person name="Rokhsar D.S."/>
        </authorList>
    </citation>
    <scope>NUCLEOTIDE SEQUENCE [LARGE SCALE GENOMIC DNA]</scope>
    <source>
        <tissue evidence="7">Leaf</tissue>
    </source>
</reference>
<dbReference type="SUPFAM" id="SSF49599">
    <property type="entry name" value="TRAF domain-like"/>
    <property type="match status" value="1"/>
</dbReference>
<gene>
    <name evidence="7" type="ORF">MANES_01G166000</name>
</gene>
<feature type="region of interest" description="Disordered" evidence="5">
    <location>
        <begin position="552"/>
        <end position="650"/>
    </location>
</feature>
<dbReference type="STRING" id="3983.A0A2C9WMV8"/>
<feature type="compositionally biased region" description="Polar residues" evidence="5">
    <location>
        <begin position="591"/>
        <end position="603"/>
    </location>
</feature>
<dbReference type="Gene3D" id="3.30.40.10">
    <property type="entry name" value="Zinc/RING finger domain, C3HC4 (zinc finger)"/>
    <property type="match status" value="1"/>
</dbReference>
<sequence>MGFDNECILNIRSLAREFFCPVCRQLVYPNEALQSSCTHLYCKPCLTYIASTTRTCPYDGYLVTQADSKSLIRSNKALAETIGRITVHCLYHRSGCTWQGPLSECTYHCFGCAFGYYPVVCNWCGILIVHRQAQEHAQNCPCAVWDTTARGTSPVDDRNQAQTSQYYQTAASSLPGQGLNQKAYQAAQHQTAVQATVPTAELWYQQQQQYQQYDQRYPRYAYQQYYPYQQQAVPYYQQPQLYLQSEVPQPHIQPQSLLQTQWLYPPQAQVHTEARSQLHPQYPFPQPQHYSQGLPQTHAQHTAQPLPQPFTSQPNPPLNHHLQPQLQHSLALAVTGHISYPQPNPQQQMPLGGPQHPAQFYPQGGHQPQSHLVRMQGKFPQQPPLLHPSQSHGANQNPQKPGLLPSSGQVPSAPPAEQQPVHSHARQPGLPHQRPLMQSIQQQVHEQCVQQQPFSGPVPSSDQNQVLQQGAYIQQQQHVHSQIHAQGPSSSFQQPFSAYPLPQHDAVLPHGTHPYQAHSHGGKPMVPPAGVLTQPHSYSSASMQVTAMEVGAGQSGNAPSINNQDQLSSEQQSGPTSRQTCEGQGDHTIEKSSVTESTHKNVTSDASDLDVASSVGADAGEVKTVNSGNTLKPVDDDNKPMGDVKNISESLGAGNEEYLIKQVKKEPEETSGDQRDVFNIDHKRVEDSVSEDEEMKDGPLLNSPQLEEGEILEDHNMNMTSQHPGGFPLHDELFS</sequence>
<feature type="compositionally biased region" description="Low complexity" evidence="5">
    <location>
        <begin position="604"/>
        <end position="619"/>
    </location>
</feature>
<keyword evidence="3" id="KW-0862">Zinc</keyword>
<dbReference type="SUPFAM" id="SSF57850">
    <property type="entry name" value="RING/U-box"/>
    <property type="match status" value="1"/>
</dbReference>
<feature type="compositionally biased region" description="Basic and acidic residues" evidence="5">
    <location>
        <begin position="664"/>
        <end position="687"/>
    </location>
</feature>
<evidence type="ECO:0000313" key="7">
    <source>
        <dbReference type="EMBL" id="OAY61130.1"/>
    </source>
</evidence>
<name>A0A2C9WMV8_MANES</name>
<evidence type="ECO:0000256" key="1">
    <source>
        <dbReference type="ARBA" id="ARBA00022723"/>
    </source>
</evidence>
<accession>A0A2C9WMV8</accession>
<feature type="compositionally biased region" description="Basic and acidic residues" evidence="5">
    <location>
        <begin position="633"/>
        <end position="642"/>
    </location>
</feature>
<feature type="compositionally biased region" description="Low complexity" evidence="5">
    <location>
        <begin position="438"/>
        <end position="452"/>
    </location>
</feature>
<dbReference type="EMBL" id="CM004387">
    <property type="protein sequence ID" value="OAY61130.1"/>
    <property type="molecule type" value="Genomic_DNA"/>
</dbReference>
<feature type="region of interest" description="Disordered" evidence="5">
    <location>
        <begin position="338"/>
        <end position="464"/>
    </location>
</feature>
<evidence type="ECO:0000256" key="5">
    <source>
        <dbReference type="SAM" id="MobiDB-lite"/>
    </source>
</evidence>
<feature type="compositionally biased region" description="Polar residues" evidence="5">
    <location>
        <begin position="555"/>
        <end position="582"/>
    </location>
</feature>
<dbReference type="PANTHER" id="PTHR37393:SF1">
    <property type="entry name" value="AT-RICH INTERACTIVE DOMAIN-CONTAINING PROTEIN 1A-LIKE"/>
    <property type="match status" value="1"/>
</dbReference>
<dbReference type="InterPro" id="IPR017907">
    <property type="entry name" value="Znf_RING_CS"/>
</dbReference>
<feature type="region of interest" description="Disordered" evidence="5">
    <location>
        <begin position="271"/>
        <end position="322"/>
    </location>
</feature>
<evidence type="ECO:0000256" key="3">
    <source>
        <dbReference type="ARBA" id="ARBA00022833"/>
    </source>
</evidence>
<feature type="region of interest" description="Disordered" evidence="5">
    <location>
        <begin position="514"/>
        <end position="535"/>
    </location>
</feature>
<evidence type="ECO:0000259" key="6">
    <source>
        <dbReference type="PROSITE" id="PS50089"/>
    </source>
</evidence>
<dbReference type="AlphaFoldDB" id="A0A2C9WMV8"/>
<organism evidence="7">
    <name type="scientific">Manihot esculenta</name>
    <name type="common">Cassava</name>
    <name type="synonym">Jatropha manihot</name>
    <dbReference type="NCBI Taxonomy" id="3983"/>
    <lineage>
        <taxon>Eukaryota</taxon>
        <taxon>Viridiplantae</taxon>
        <taxon>Streptophyta</taxon>
        <taxon>Embryophyta</taxon>
        <taxon>Tracheophyta</taxon>
        <taxon>Spermatophyta</taxon>
        <taxon>Magnoliopsida</taxon>
        <taxon>eudicotyledons</taxon>
        <taxon>Gunneridae</taxon>
        <taxon>Pentapetalae</taxon>
        <taxon>rosids</taxon>
        <taxon>fabids</taxon>
        <taxon>Malpighiales</taxon>
        <taxon>Euphorbiaceae</taxon>
        <taxon>Crotonoideae</taxon>
        <taxon>Manihoteae</taxon>
        <taxon>Manihot</taxon>
    </lineage>
</organism>
<protein>
    <recommendedName>
        <fullName evidence="6">RING-type domain-containing protein</fullName>
    </recommendedName>
</protein>
<dbReference type="PROSITE" id="PS50089">
    <property type="entry name" value="ZF_RING_2"/>
    <property type="match status" value="1"/>
</dbReference>